<evidence type="ECO:0000256" key="1">
    <source>
        <dbReference type="PROSITE-ProRule" id="PRU00339"/>
    </source>
</evidence>
<evidence type="ECO:0000313" key="2">
    <source>
        <dbReference type="EMBL" id="BCL63072.1"/>
    </source>
</evidence>
<evidence type="ECO:0008006" key="4">
    <source>
        <dbReference type="Google" id="ProtNLM"/>
    </source>
</evidence>
<dbReference type="SMART" id="SM00028">
    <property type="entry name" value="TPR"/>
    <property type="match status" value="4"/>
</dbReference>
<keyword evidence="3" id="KW-1185">Reference proteome</keyword>
<proteinExistence type="predicted"/>
<dbReference type="Pfam" id="PF13432">
    <property type="entry name" value="TPR_16"/>
    <property type="match status" value="2"/>
</dbReference>
<gene>
    <name evidence="2" type="ORF">DGMP_37650</name>
</gene>
<evidence type="ECO:0000313" key="3">
    <source>
        <dbReference type="Proteomes" id="UP000826725"/>
    </source>
</evidence>
<accession>A0A8D5FK24</accession>
<dbReference type="EMBL" id="AP024086">
    <property type="protein sequence ID" value="BCL63072.1"/>
    <property type="molecule type" value="Genomic_DNA"/>
</dbReference>
<protein>
    <recommendedName>
        <fullName evidence="4">Tetratricopeptide repeat protein</fullName>
    </recommendedName>
</protein>
<dbReference type="RefSeq" id="WP_228855362.1">
    <property type="nucleotide sequence ID" value="NZ_AP024086.1"/>
</dbReference>
<keyword evidence="1" id="KW-0802">TPR repeat</keyword>
<organism evidence="2 3">
    <name type="scientific">Desulfomarina profundi</name>
    <dbReference type="NCBI Taxonomy" id="2772557"/>
    <lineage>
        <taxon>Bacteria</taxon>
        <taxon>Pseudomonadati</taxon>
        <taxon>Thermodesulfobacteriota</taxon>
        <taxon>Desulfobulbia</taxon>
        <taxon>Desulfobulbales</taxon>
        <taxon>Desulfobulbaceae</taxon>
        <taxon>Desulfomarina</taxon>
    </lineage>
</organism>
<dbReference type="InterPro" id="IPR019734">
    <property type="entry name" value="TPR_rpt"/>
</dbReference>
<dbReference type="Proteomes" id="UP000826725">
    <property type="component" value="Chromosome"/>
</dbReference>
<dbReference type="PANTHER" id="PTHR12558:SF13">
    <property type="entry name" value="CELL DIVISION CYCLE PROTEIN 27 HOMOLOG"/>
    <property type="match status" value="1"/>
</dbReference>
<dbReference type="PROSITE" id="PS51257">
    <property type="entry name" value="PROKAR_LIPOPROTEIN"/>
    <property type="match status" value="1"/>
</dbReference>
<name>A0A8D5FK24_9BACT</name>
<dbReference type="PROSITE" id="PS50005">
    <property type="entry name" value="TPR"/>
    <property type="match status" value="2"/>
</dbReference>
<sequence length="347" mass="39536">MSHAKIVVLIMLLITLSGCTIGRTVRGDFFGRYYLETGEYNRGEDLFRRAVSADPDDGKANFYLGRFLLAEKKARAAMPYLKKAVSSRSDNPDYHFWYGLAWGELGKLQKERESYLRALQYKKNHLQALLYLGHNLFRDRQYDRALKRYLETLAIWPKCRTALYNRALIARILKRTSEEKKGWLAYLRVYPSGSLAIRAADYLNGLGDFSFQNHRLGARAITLGEIEFNVSGSTLESMSLPSLDVVGATAVGIPNGKLQVIVYQKNNKKLARARALAVRTSLYERFPGLKKRGVGVSWFGSDRIVKIGGRTIRNHGTVRFFMTDERRILRAEKIKTVTGLQPGRIRE</sequence>
<feature type="repeat" description="TPR" evidence="1">
    <location>
        <begin position="24"/>
        <end position="57"/>
    </location>
</feature>
<reference evidence="2" key="1">
    <citation type="submission" date="2020-09" db="EMBL/GenBank/DDBJ databases">
        <title>Desulfogranum mesoprofundum gen. nov., sp. nov., a novel mesophilic, sulfate-reducing chemolithoautotroph isolated from a deep-sea hydrothermal vent chimney in the Suiyo Seamount.</title>
        <authorList>
            <person name="Hashimoto Y."/>
            <person name="Nakagawa S."/>
        </authorList>
    </citation>
    <scope>NUCLEOTIDE SEQUENCE</scope>
    <source>
        <strain evidence="2">KT2</strain>
    </source>
</reference>
<feature type="repeat" description="TPR" evidence="1">
    <location>
        <begin position="126"/>
        <end position="159"/>
    </location>
</feature>
<dbReference type="AlphaFoldDB" id="A0A8D5FK24"/>
<dbReference type="KEGG" id="dbk:DGMP_37650"/>
<dbReference type="PANTHER" id="PTHR12558">
    <property type="entry name" value="CELL DIVISION CYCLE 16,23,27"/>
    <property type="match status" value="1"/>
</dbReference>